<protein>
    <submittedName>
        <fullName evidence="6">Metallophosphoesterase</fullName>
    </submittedName>
</protein>
<evidence type="ECO:0000313" key="7">
    <source>
        <dbReference type="Proteomes" id="UP000218366"/>
    </source>
</evidence>
<evidence type="ECO:0000256" key="1">
    <source>
        <dbReference type="ARBA" id="ARBA00022723"/>
    </source>
</evidence>
<dbReference type="PANTHER" id="PTHR42988">
    <property type="entry name" value="PHOSPHOHYDROLASE"/>
    <property type="match status" value="1"/>
</dbReference>
<evidence type="ECO:0000259" key="5">
    <source>
        <dbReference type="Pfam" id="PF00149"/>
    </source>
</evidence>
<evidence type="ECO:0000313" key="6">
    <source>
        <dbReference type="EMBL" id="PCD01706.1"/>
    </source>
</evidence>
<name>A0A2A4B251_9SPHN</name>
<keyword evidence="1" id="KW-0479">Metal-binding</keyword>
<gene>
    <name evidence="6" type="ORF">COC42_16460</name>
</gene>
<keyword evidence="3" id="KW-0408">Iron</keyword>
<dbReference type="InterPro" id="IPR029052">
    <property type="entry name" value="Metallo-depent_PP-like"/>
</dbReference>
<dbReference type="Pfam" id="PF00149">
    <property type="entry name" value="Metallophos"/>
    <property type="match status" value="1"/>
</dbReference>
<dbReference type="PANTHER" id="PTHR42988:SF2">
    <property type="entry name" value="CYCLIC NUCLEOTIDE PHOSPHODIESTERASE CBUA0032-RELATED"/>
    <property type="match status" value="1"/>
</dbReference>
<comment type="caution">
    <text evidence="6">The sequence shown here is derived from an EMBL/GenBank/DDBJ whole genome shotgun (WGS) entry which is preliminary data.</text>
</comment>
<dbReference type="EMBL" id="NWMW01000003">
    <property type="protein sequence ID" value="PCD01706.1"/>
    <property type="molecule type" value="Genomic_DNA"/>
</dbReference>
<sequence>MIRLFHVSDLHFGAEDKAALDWFSGIVRDEVPDAILMTGDLTQSARSEEFAAAAAWLESLGRPTTVEVGNHDLPVYNPLARLFLPYRRYKVLERMIERPLEVRGVTIAPLRTTARFQFRLNWSKGFVTPQRLAHTVRLVETAGEGDLVFVTAHHPLIEAGTRTEARTHGGERALAALARAGADAVLTGHVHDPFDVTHQIEGRTVRLIGAGTLSERVRETRPSFNEIRVEGRAFETIARVMDGPDHRV</sequence>
<dbReference type="RefSeq" id="WP_096344451.1">
    <property type="nucleotide sequence ID" value="NZ_NWMW01000003.1"/>
</dbReference>
<dbReference type="GO" id="GO:0046872">
    <property type="term" value="F:metal ion binding"/>
    <property type="evidence" value="ECO:0007669"/>
    <property type="project" value="UniProtKB-KW"/>
</dbReference>
<dbReference type="GO" id="GO:0016787">
    <property type="term" value="F:hydrolase activity"/>
    <property type="evidence" value="ECO:0007669"/>
    <property type="project" value="UniProtKB-KW"/>
</dbReference>
<keyword evidence="2" id="KW-0378">Hydrolase</keyword>
<dbReference type="OrthoDB" id="651281at2"/>
<evidence type="ECO:0000256" key="4">
    <source>
        <dbReference type="ARBA" id="ARBA00025742"/>
    </source>
</evidence>
<keyword evidence="7" id="KW-1185">Reference proteome</keyword>
<organism evidence="6 7">
    <name type="scientific">Sphingomonas spermidinifaciens</name>
    <dbReference type="NCBI Taxonomy" id="1141889"/>
    <lineage>
        <taxon>Bacteria</taxon>
        <taxon>Pseudomonadati</taxon>
        <taxon>Pseudomonadota</taxon>
        <taxon>Alphaproteobacteria</taxon>
        <taxon>Sphingomonadales</taxon>
        <taxon>Sphingomonadaceae</taxon>
        <taxon>Sphingomonas</taxon>
    </lineage>
</organism>
<dbReference type="InterPro" id="IPR004843">
    <property type="entry name" value="Calcineurin-like_PHP"/>
</dbReference>
<reference evidence="6 7" key="1">
    <citation type="submission" date="2017-09" db="EMBL/GenBank/DDBJ databases">
        <title>Sphingomonas spermidinifaciens 9NM-10, whole genome shotgun sequence.</title>
        <authorList>
            <person name="Feng G."/>
            <person name="Zhu H."/>
        </authorList>
    </citation>
    <scope>NUCLEOTIDE SEQUENCE [LARGE SCALE GENOMIC DNA]</scope>
    <source>
        <strain evidence="6 7">9NM-10</strain>
    </source>
</reference>
<dbReference type="AlphaFoldDB" id="A0A2A4B251"/>
<evidence type="ECO:0000256" key="3">
    <source>
        <dbReference type="ARBA" id="ARBA00023004"/>
    </source>
</evidence>
<evidence type="ECO:0000256" key="2">
    <source>
        <dbReference type="ARBA" id="ARBA00022801"/>
    </source>
</evidence>
<dbReference type="SUPFAM" id="SSF56300">
    <property type="entry name" value="Metallo-dependent phosphatases"/>
    <property type="match status" value="1"/>
</dbReference>
<accession>A0A2A4B251</accession>
<feature type="domain" description="Calcineurin-like phosphoesterase" evidence="5">
    <location>
        <begin position="3"/>
        <end position="193"/>
    </location>
</feature>
<comment type="similarity">
    <text evidence="4">Belongs to the cyclic nucleotide phosphodiesterase class-III family.</text>
</comment>
<dbReference type="Proteomes" id="UP000218366">
    <property type="component" value="Unassembled WGS sequence"/>
</dbReference>
<dbReference type="Gene3D" id="3.60.21.10">
    <property type="match status" value="1"/>
</dbReference>
<dbReference type="InterPro" id="IPR050884">
    <property type="entry name" value="CNP_phosphodiesterase-III"/>
</dbReference>
<proteinExistence type="inferred from homology"/>